<dbReference type="InterPro" id="IPR012292">
    <property type="entry name" value="Globin/Proto"/>
</dbReference>
<reference evidence="6" key="1">
    <citation type="submission" date="2020-10" db="EMBL/GenBank/DDBJ databases">
        <title>Bacterium isolated from coastal waters sediment.</title>
        <authorList>
            <person name="Chen R.-J."/>
            <person name="Lu D.-C."/>
            <person name="Zhu K.-L."/>
            <person name="Du Z.-J."/>
        </authorList>
    </citation>
    <scope>NUCLEOTIDE SEQUENCE</scope>
    <source>
        <strain evidence="6">N1Y112</strain>
    </source>
</reference>
<accession>A0A8J7FK42</accession>
<keyword evidence="7" id="KW-1185">Reference proteome</keyword>
<evidence type="ECO:0000256" key="3">
    <source>
        <dbReference type="ARBA" id="ARBA00022723"/>
    </source>
</evidence>
<feature type="binding site" description="distal binding residue" evidence="5">
    <location>
        <position position="71"/>
    </location>
    <ligand>
        <name>heme</name>
        <dbReference type="ChEBI" id="CHEBI:30413"/>
    </ligand>
    <ligandPart>
        <name>Fe</name>
        <dbReference type="ChEBI" id="CHEBI:18248"/>
    </ligandPart>
</feature>
<sequence>MALLLIMMAPLMHAGDQKSEPSLYNRLGGAYAIASVVDDFIERLLVNDVLNANPAIKSSRDRVPKAGLKFHVTMMVSEVTGGPEKYTGRTMKDSHVHLNITSQEWDAMVADFKVTLAKFEVPEKEQQELIAIVATTKADIVMSAN</sequence>
<evidence type="ECO:0000313" key="7">
    <source>
        <dbReference type="Proteomes" id="UP000640333"/>
    </source>
</evidence>
<evidence type="ECO:0000256" key="5">
    <source>
        <dbReference type="PIRSR" id="PIRSR601486-1"/>
    </source>
</evidence>
<dbReference type="GO" id="GO:0020037">
    <property type="term" value="F:heme binding"/>
    <property type="evidence" value="ECO:0007669"/>
    <property type="project" value="InterPro"/>
</dbReference>
<feature type="binding site" description="distal binding residue" evidence="5">
    <location>
        <position position="95"/>
    </location>
    <ligand>
        <name>heme</name>
        <dbReference type="ChEBI" id="CHEBI:30413"/>
    </ligand>
    <ligandPart>
        <name>Fe</name>
        <dbReference type="ChEBI" id="CHEBI:18248"/>
    </ligandPart>
</feature>
<keyword evidence="3 5" id="KW-0479">Metal-binding</keyword>
<evidence type="ECO:0000256" key="1">
    <source>
        <dbReference type="ARBA" id="ARBA00022448"/>
    </source>
</evidence>
<organism evidence="6 7">
    <name type="scientific">Pontibacterium sinense</name>
    <dbReference type="NCBI Taxonomy" id="2781979"/>
    <lineage>
        <taxon>Bacteria</taxon>
        <taxon>Pseudomonadati</taxon>
        <taxon>Pseudomonadota</taxon>
        <taxon>Gammaproteobacteria</taxon>
        <taxon>Oceanospirillales</taxon>
        <taxon>Oceanospirillaceae</taxon>
        <taxon>Pontibacterium</taxon>
    </lineage>
</organism>
<dbReference type="InterPro" id="IPR001486">
    <property type="entry name" value="Hemoglobin_trunc"/>
</dbReference>
<dbReference type="Proteomes" id="UP000640333">
    <property type="component" value="Unassembled WGS sequence"/>
</dbReference>
<evidence type="ECO:0000313" key="6">
    <source>
        <dbReference type="EMBL" id="MBE9399503.1"/>
    </source>
</evidence>
<dbReference type="AlphaFoldDB" id="A0A8J7FK42"/>
<dbReference type="GO" id="GO:0019825">
    <property type="term" value="F:oxygen binding"/>
    <property type="evidence" value="ECO:0007669"/>
    <property type="project" value="InterPro"/>
</dbReference>
<keyword evidence="2 5" id="KW-0349">Heme</keyword>
<comment type="caution">
    <text evidence="6">The sequence shown here is derived from an EMBL/GenBank/DDBJ whole genome shotgun (WGS) entry which is preliminary data.</text>
</comment>
<dbReference type="InterPro" id="IPR009050">
    <property type="entry name" value="Globin-like_sf"/>
</dbReference>
<dbReference type="EMBL" id="JADEYS010000028">
    <property type="protein sequence ID" value="MBE9399503.1"/>
    <property type="molecule type" value="Genomic_DNA"/>
</dbReference>
<keyword evidence="1" id="KW-0813">Transport</keyword>
<gene>
    <name evidence="6" type="ORF">IOQ59_19755</name>
</gene>
<dbReference type="SUPFAM" id="SSF46458">
    <property type="entry name" value="Globin-like"/>
    <property type="match status" value="1"/>
</dbReference>
<name>A0A8J7FK42_9GAMM</name>
<dbReference type="Pfam" id="PF01152">
    <property type="entry name" value="Bac_globin"/>
    <property type="match status" value="1"/>
</dbReference>
<proteinExistence type="predicted"/>
<dbReference type="Gene3D" id="1.10.490.10">
    <property type="entry name" value="Globins"/>
    <property type="match status" value="1"/>
</dbReference>
<evidence type="ECO:0000256" key="2">
    <source>
        <dbReference type="ARBA" id="ARBA00022617"/>
    </source>
</evidence>
<dbReference type="CDD" id="cd00454">
    <property type="entry name" value="TrHb1_N"/>
    <property type="match status" value="1"/>
</dbReference>
<keyword evidence="4 5" id="KW-0408">Iron</keyword>
<dbReference type="GO" id="GO:0046872">
    <property type="term" value="F:metal ion binding"/>
    <property type="evidence" value="ECO:0007669"/>
    <property type="project" value="UniProtKB-KW"/>
</dbReference>
<evidence type="ECO:0000256" key="4">
    <source>
        <dbReference type="ARBA" id="ARBA00023004"/>
    </source>
</evidence>
<protein>
    <submittedName>
        <fullName evidence="6">Group 1 truncated hemoglobin</fullName>
    </submittedName>
</protein>